<dbReference type="PROSITE" id="PS00149">
    <property type="entry name" value="SULFATASE_2"/>
    <property type="match status" value="1"/>
</dbReference>
<dbReference type="CDD" id="cd16147">
    <property type="entry name" value="G6S"/>
    <property type="match status" value="1"/>
</dbReference>
<organism evidence="7 8">
    <name type="scientific">Hamadaea flava</name>
    <dbReference type="NCBI Taxonomy" id="1742688"/>
    <lineage>
        <taxon>Bacteria</taxon>
        <taxon>Bacillati</taxon>
        <taxon>Actinomycetota</taxon>
        <taxon>Actinomycetes</taxon>
        <taxon>Micromonosporales</taxon>
        <taxon>Micromonosporaceae</taxon>
        <taxon>Hamadaea</taxon>
    </lineage>
</organism>
<evidence type="ECO:0000259" key="6">
    <source>
        <dbReference type="Pfam" id="PF00884"/>
    </source>
</evidence>
<keyword evidence="8" id="KW-1185">Reference proteome</keyword>
<evidence type="ECO:0000256" key="3">
    <source>
        <dbReference type="ARBA" id="ARBA00022801"/>
    </source>
</evidence>
<proteinExistence type="inferred from homology"/>
<evidence type="ECO:0000313" key="8">
    <source>
        <dbReference type="Proteomes" id="UP001595816"/>
    </source>
</evidence>
<sequence length="457" mass="49978">MRIRPLIVVALALAGAAAAAAVGGGTAGTAAAAGKAPAAEAAEVAKPNILLINTDDQRWDTMRVMPKTMKWLRGARNFDRATVSIPSCCPSRASMLTGQYAHNTDVHLQTDGQQVHQGELLPVLLRKAGYRTAMAGKFLNSWPLDSAPPGFDHYSAMHGGYQGFKTYTDGKLEWVNAYSTTWYANKLKGWLRGFDQAGGKPWFAYYAPYSPHRPSTPEPKYAESDVGKCLQSGESDVSDKPIWLKWTKPDPAAYDEICHKMLRTLLSADDAVDGMLSDLNSRGVLKNTIVIFTSDNGYLWGEHGRTEKFVGYLPSVRVPLLLRWDGHVTASTDHRMASSVDIMPTLLAAAGVSGGKQDGRSLLGPARSGPVLTEYWYDLKNSKVPTWAALWDGKTHYLENYDEQGKTTFRELYHTDIDPGELTNVLHGKVSDADRKLGDALRDKLATARRCTGSACP</sequence>
<dbReference type="EC" id="3.1.6.-" evidence="7"/>
<evidence type="ECO:0000313" key="7">
    <source>
        <dbReference type="EMBL" id="MFC4134292.1"/>
    </source>
</evidence>
<dbReference type="InterPro" id="IPR017850">
    <property type="entry name" value="Alkaline_phosphatase_core_sf"/>
</dbReference>
<reference evidence="8" key="1">
    <citation type="journal article" date="2019" name="Int. J. Syst. Evol. Microbiol.">
        <title>The Global Catalogue of Microorganisms (GCM) 10K type strain sequencing project: providing services to taxonomists for standard genome sequencing and annotation.</title>
        <authorList>
            <consortium name="The Broad Institute Genomics Platform"/>
            <consortium name="The Broad Institute Genome Sequencing Center for Infectious Disease"/>
            <person name="Wu L."/>
            <person name="Ma J."/>
        </authorList>
    </citation>
    <scope>NUCLEOTIDE SEQUENCE [LARGE SCALE GENOMIC DNA]</scope>
    <source>
        <strain evidence="8">CGMCC 4.7289</strain>
    </source>
</reference>
<dbReference type="PROSITE" id="PS00523">
    <property type="entry name" value="SULFATASE_1"/>
    <property type="match status" value="1"/>
</dbReference>
<dbReference type="Pfam" id="PF00884">
    <property type="entry name" value="Sulfatase"/>
    <property type="match status" value="1"/>
</dbReference>
<evidence type="ECO:0000256" key="5">
    <source>
        <dbReference type="SAM" id="SignalP"/>
    </source>
</evidence>
<comment type="caution">
    <text evidence="7">The sequence shown here is derived from an EMBL/GenBank/DDBJ whole genome shotgun (WGS) entry which is preliminary data.</text>
</comment>
<dbReference type="InterPro" id="IPR000917">
    <property type="entry name" value="Sulfatase_N"/>
</dbReference>
<dbReference type="PANTHER" id="PTHR43108:SF8">
    <property type="entry name" value="SD21168P"/>
    <property type="match status" value="1"/>
</dbReference>
<keyword evidence="2 5" id="KW-0732">Signal</keyword>
<dbReference type="EMBL" id="JBHSAY010000015">
    <property type="protein sequence ID" value="MFC4134292.1"/>
    <property type="molecule type" value="Genomic_DNA"/>
</dbReference>
<protein>
    <submittedName>
        <fullName evidence="7">Sulfatase</fullName>
        <ecNumber evidence="7">3.1.6.-</ecNumber>
    </submittedName>
</protein>
<evidence type="ECO:0000256" key="2">
    <source>
        <dbReference type="ARBA" id="ARBA00022729"/>
    </source>
</evidence>
<name>A0ABV8LV44_9ACTN</name>
<dbReference type="SUPFAM" id="SSF53649">
    <property type="entry name" value="Alkaline phosphatase-like"/>
    <property type="match status" value="1"/>
</dbReference>
<dbReference type="Gene3D" id="3.40.720.10">
    <property type="entry name" value="Alkaline Phosphatase, subunit A"/>
    <property type="match status" value="1"/>
</dbReference>
<dbReference type="Proteomes" id="UP001595816">
    <property type="component" value="Unassembled WGS sequence"/>
</dbReference>
<dbReference type="PANTHER" id="PTHR43108">
    <property type="entry name" value="N-ACETYLGLUCOSAMINE-6-SULFATASE FAMILY MEMBER"/>
    <property type="match status" value="1"/>
</dbReference>
<feature type="signal peptide" evidence="5">
    <location>
        <begin position="1"/>
        <end position="20"/>
    </location>
</feature>
<feature type="domain" description="Sulfatase N-terminal" evidence="6">
    <location>
        <begin position="47"/>
        <end position="352"/>
    </location>
</feature>
<feature type="chain" id="PRO_5045062309" evidence="5">
    <location>
        <begin position="21"/>
        <end position="457"/>
    </location>
</feature>
<gene>
    <name evidence="7" type="ORF">ACFOZ4_27090</name>
</gene>
<dbReference type="GO" id="GO:0016787">
    <property type="term" value="F:hydrolase activity"/>
    <property type="evidence" value="ECO:0007669"/>
    <property type="project" value="UniProtKB-KW"/>
</dbReference>
<keyword evidence="4" id="KW-0325">Glycoprotein</keyword>
<comment type="similarity">
    <text evidence="1">Belongs to the sulfatase family.</text>
</comment>
<keyword evidence="3 7" id="KW-0378">Hydrolase</keyword>
<dbReference type="RefSeq" id="WP_253761539.1">
    <property type="nucleotide sequence ID" value="NZ_JAMZDZ010000001.1"/>
</dbReference>
<accession>A0ABV8LV44</accession>
<evidence type="ECO:0000256" key="1">
    <source>
        <dbReference type="ARBA" id="ARBA00008779"/>
    </source>
</evidence>
<dbReference type="InterPro" id="IPR024607">
    <property type="entry name" value="Sulfatase_CS"/>
</dbReference>
<evidence type="ECO:0000256" key="4">
    <source>
        <dbReference type="ARBA" id="ARBA00023180"/>
    </source>
</evidence>